<name>A0A914YM40_9BILA</name>
<reference evidence="12" key="1">
    <citation type="submission" date="2022-11" db="UniProtKB">
        <authorList>
            <consortium name="WormBaseParasite"/>
        </authorList>
    </citation>
    <scope>IDENTIFICATION</scope>
</reference>
<keyword evidence="5" id="KW-0915">Sodium</keyword>
<keyword evidence="4 9" id="KW-1133">Transmembrane helix</keyword>
<keyword evidence="2" id="KW-0813">Transport</keyword>
<evidence type="ECO:0000256" key="5">
    <source>
        <dbReference type="ARBA" id="ARBA00023053"/>
    </source>
</evidence>
<dbReference type="InterPro" id="IPR006153">
    <property type="entry name" value="Cation/H_exchanger_TM"/>
</dbReference>
<organism evidence="11 12">
    <name type="scientific">Panagrolaimus superbus</name>
    <dbReference type="NCBI Taxonomy" id="310955"/>
    <lineage>
        <taxon>Eukaryota</taxon>
        <taxon>Metazoa</taxon>
        <taxon>Ecdysozoa</taxon>
        <taxon>Nematoda</taxon>
        <taxon>Chromadorea</taxon>
        <taxon>Rhabditida</taxon>
        <taxon>Tylenchina</taxon>
        <taxon>Panagrolaimomorpha</taxon>
        <taxon>Panagrolaimoidea</taxon>
        <taxon>Panagrolaimidae</taxon>
        <taxon>Panagrolaimus</taxon>
    </lineage>
</organism>
<proteinExistence type="predicted"/>
<dbReference type="GO" id="GO:0015386">
    <property type="term" value="F:potassium:proton antiporter activity"/>
    <property type="evidence" value="ECO:0007669"/>
    <property type="project" value="TreeGrafter"/>
</dbReference>
<evidence type="ECO:0000256" key="1">
    <source>
        <dbReference type="ARBA" id="ARBA00004141"/>
    </source>
</evidence>
<protein>
    <submittedName>
        <fullName evidence="12">Cation/H+ exchanger domain-containing protein</fullName>
    </submittedName>
</protein>
<evidence type="ECO:0000256" key="8">
    <source>
        <dbReference type="ARBA" id="ARBA00023201"/>
    </source>
</evidence>
<dbReference type="PANTHER" id="PTHR10110">
    <property type="entry name" value="SODIUM/HYDROGEN EXCHANGER"/>
    <property type="match status" value="1"/>
</dbReference>
<keyword evidence="6" id="KW-0406">Ion transport</keyword>
<evidence type="ECO:0000313" key="12">
    <source>
        <dbReference type="WBParaSite" id="PSU_v2.g20640.t1"/>
    </source>
</evidence>
<feature type="transmembrane region" description="Helical" evidence="9">
    <location>
        <begin position="67"/>
        <end position="93"/>
    </location>
</feature>
<evidence type="ECO:0000256" key="3">
    <source>
        <dbReference type="ARBA" id="ARBA00022692"/>
    </source>
</evidence>
<sequence length="144" mass="15676">MFGVSAIFAIIACGVAMKEYVKGNITHEANTSVKYLTKLLALSGETIIFMFLGLSTISSSHKWDTHFVVITILACLIYRTLGVIIQCAILNQFRTKQFTIVDQFVLSYGGLRGAIAFGLAVSMPEIIAAKSMDYNSAIVELVEG</sequence>
<keyword evidence="8" id="KW-0739">Sodium transport</keyword>
<evidence type="ECO:0000256" key="2">
    <source>
        <dbReference type="ARBA" id="ARBA00022448"/>
    </source>
</evidence>
<evidence type="ECO:0000256" key="4">
    <source>
        <dbReference type="ARBA" id="ARBA00022989"/>
    </source>
</evidence>
<dbReference type="WBParaSite" id="PSU_v2.g20640.t1">
    <property type="protein sequence ID" value="PSU_v2.g20640.t1"/>
    <property type="gene ID" value="PSU_v2.g20640"/>
</dbReference>
<feature type="transmembrane region" description="Helical" evidence="9">
    <location>
        <begin position="34"/>
        <end position="55"/>
    </location>
</feature>
<dbReference type="GO" id="GO:0015385">
    <property type="term" value="F:sodium:proton antiporter activity"/>
    <property type="evidence" value="ECO:0007669"/>
    <property type="project" value="InterPro"/>
</dbReference>
<dbReference type="GO" id="GO:0005886">
    <property type="term" value="C:plasma membrane"/>
    <property type="evidence" value="ECO:0007669"/>
    <property type="project" value="TreeGrafter"/>
</dbReference>
<dbReference type="PANTHER" id="PTHR10110:SF98">
    <property type="entry name" value="SODIUM_HYDROGEN EXCHANGER"/>
    <property type="match status" value="1"/>
</dbReference>
<dbReference type="InterPro" id="IPR018422">
    <property type="entry name" value="Cation/H_exchanger_CPA1"/>
</dbReference>
<evidence type="ECO:0000256" key="9">
    <source>
        <dbReference type="SAM" id="Phobius"/>
    </source>
</evidence>
<keyword evidence="7 9" id="KW-0472">Membrane</keyword>
<dbReference type="GO" id="GO:0098719">
    <property type="term" value="P:sodium ion import across plasma membrane"/>
    <property type="evidence" value="ECO:0007669"/>
    <property type="project" value="TreeGrafter"/>
</dbReference>
<dbReference type="Proteomes" id="UP000887577">
    <property type="component" value="Unplaced"/>
</dbReference>
<feature type="domain" description="Cation/H+ exchanger transmembrane" evidence="10">
    <location>
        <begin position="1"/>
        <end position="139"/>
    </location>
</feature>
<evidence type="ECO:0000259" key="10">
    <source>
        <dbReference type="Pfam" id="PF00999"/>
    </source>
</evidence>
<evidence type="ECO:0000313" key="11">
    <source>
        <dbReference type="Proteomes" id="UP000887577"/>
    </source>
</evidence>
<dbReference type="GO" id="GO:0051453">
    <property type="term" value="P:regulation of intracellular pH"/>
    <property type="evidence" value="ECO:0007669"/>
    <property type="project" value="TreeGrafter"/>
</dbReference>
<comment type="subcellular location">
    <subcellularLocation>
        <location evidence="1">Membrane</location>
        <topology evidence="1">Multi-pass membrane protein</topology>
    </subcellularLocation>
</comment>
<keyword evidence="11" id="KW-1185">Reference proteome</keyword>
<dbReference type="Pfam" id="PF00999">
    <property type="entry name" value="Na_H_Exchanger"/>
    <property type="match status" value="1"/>
</dbReference>
<dbReference type="AlphaFoldDB" id="A0A914YM40"/>
<evidence type="ECO:0000256" key="6">
    <source>
        <dbReference type="ARBA" id="ARBA00023065"/>
    </source>
</evidence>
<evidence type="ECO:0000256" key="7">
    <source>
        <dbReference type="ARBA" id="ARBA00023136"/>
    </source>
</evidence>
<keyword evidence="3 9" id="KW-0812">Transmembrane</keyword>
<accession>A0A914YM40</accession>